<name>A0A2S6I0V3_9BACT</name>
<dbReference type="InterPro" id="IPR012944">
    <property type="entry name" value="SusD_RagB_dom"/>
</dbReference>
<feature type="chain" id="PRO_5015720768" evidence="6">
    <location>
        <begin position="22"/>
        <end position="488"/>
    </location>
</feature>
<keyword evidence="4" id="KW-0472">Membrane</keyword>
<protein>
    <submittedName>
        <fullName evidence="9">Putative outer membrane starch-binding protein</fullName>
    </submittedName>
</protein>
<dbReference type="AlphaFoldDB" id="A0A2S6I0V3"/>
<gene>
    <name evidence="9" type="ORF">CLV84_3754</name>
</gene>
<evidence type="ECO:0000313" key="10">
    <source>
        <dbReference type="Proteomes" id="UP000237662"/>
    </source>
</evidence>
<evidence type="ECO:0000256" key="4">
    <source>
        <dbReference type="ARBA" id="ARBA00023136"/>
    </source>
</evidence>
<evidence type="ECO:0000256" key="1">
    <source>
        <dbReference type="ARBA" id="ARBA00004442"/>
    </source>
</evidence>
<dbReference type="InterPro" id="IPR033985">
    <property type="entry name" value="SusD-like_N"/>
</dbReference>
<dbReference type="GO" id="GO:0009279">
    <property type="term" value="C:cell outer membrane"/>
    <property type="evidence" value="ECO:0007669"/>
    <property type="project" value="UniProtKB-SubCell"/>
</dbReference>
<dbReference type="EMBL" id="PTJC01000007">
    <property type="protein sequence ID" value="PPK84592.1"/>
    <property type="molecule type" value="Genomic_DNA"/>
</dbReference>
<reference evidence="9 10" key="1">
    <citation type="submission" date="2018-02" db="EMBL/GenBank/DDBJ databases">
        <title>Genomic Encyclopedia of Archaeal and Bacterial Type Strains, Phase II (KMG-II): from individual species to whole genera.</title>
        <authorList>
            <person name="Goeker M."/>
        </authorList>
    </citation>
    <scope>NUCLEOTIDE SEQUENCE [LARGE SCALE GENOMIC DNA]</scope>
    <source>
        <strain evidence="9 10">DSM 29526</strain>
    </source>
</reference>
<evidence type="ECO:0000259" key="7">
    <source>
        <dbReference type="Pfam" id="PF07980"/>
    </source>
</evidence>
<evidence type="ECO:0000256" key="2">
    <source>
        <dbReference type="ARBA" id="ARBA00006275"/>
    </source>
</evidence>
<dbReference type="CDD" id="cd08977">
    <property type="entry name" value="SusD"/>
    <property type="match status" value="1"/>
</dbReference>
<dbReference type="PROSITE" id="PS51257">
    <property type="entry name" value="PROKAR_LIPOPROTEIN"/>
    <property type="match status" value="1"/>
</dbReference>
<keyword evidence="10" id="KW-1185">Reference proteome</keyword>
<comment type="subcellular location">
    <subcellularLocation>
        <location evidence="1">Cell outer membrane</location>
    </subcellularLocation>
</comment>
<evidence type="ECO:0000256" key="5">
    <source>
        <dbReference type="ARBA" id="ARBA00023237"/>
    </source>
</evidence>
<evidence type="ECO:0000313" key="9">
    <source>
        <dbReference type="EMBL" id="PPK84592.1"/>
    </source>
</evidence>
<feature type="signal peptide" evidence="6">
    <location>
        <begin position="1"/>
        <end position="21"/>
    </location>
</feature>
<organism evidence="9 10">
    <name type="scientific">Neolewinella xylanilytica</name>
    <dbReference type="NCBI Taxonomy" id="1514080"/>
    <lineage>
        <taxon>Bacteria</taxon>
        <taxon>Pseudomonadati</taxon>
        <taxon>Bacteroidota</taxon>
        <taxon>Saprospiria</taxon>
        <taxon>Saprospirales</taxon>
        <taxon>Lewinellaceae</taxon>
        <taxon>Neolewinella</taxon>
    </lineage>
</organism>
<sequence length="488" mass="54389">MHNMKSLYQILGLVVVLGATACTDVLDRTPQGEYTLENFFQSEEQAVQSVNAVYNQLRQWETHVFSFIGMTDIVSDDSDKGSTTSDGFFLQEVDQFTHTPSNVAPAAVWSGYYTGIFRANLAITRIPDVPEMDEGLRQRLIAEASFLRAYYYFNLVRWFGGVPLILQPFPDDFEIPRTPVDEVYARIEADLTFAMDNLPASYSGTDIGRVTSGAATGLLAKVALTRMDYDQAANLALEVINGGEYALLPNYSNIFTLDGENSRESLFEVQAAAFEIGGGGSQYNEVQGVRGVPNLGWGFNRPSDDLIAEFERGDPRREATILYVGEILPDGSGIVEGDENIDGERFNQKAFVAEHPGGNGNGPGNIRILRYADVLLIAAEALNELGRQEEARMYLNMVRERARGGANVLPDVTTTDQGELREAIWHERRVELALEQHRWFDLVRTNRSFEVMNPLRPNFTANKNELFPIPQVEIDLSEGVLEQNPGYN</sequence>
<dbReference type="InterPro" id="IPR011990">
    <property type="entry name" value="TPR-like_helical_dom_sf"/>
</dbReference>
<dbReference type="PROSITE" id="PS00191">
    <property type="entry name" value="CYTOCHROME_B5_1"/>
    <property type="match status" value="1"/>
</dbReference>
<feature type="domain" description="RagB/SusD" evidence="7">
    <location>
        <begin position="305"/>
        <end position="487"/>
    </location>
</feature>
<proteinExistence type="inferred from homology"/>
<dbReference type="Pfam" id="PF07980">
    <property type="entry name" value="SusD_RagB"/>
    <property type="match status" value="1"/>
</dbReference>
<evidence type="ECO:0000256" key="6">
    <source>
        <dbReference type="SAM" id="SignalP"/>
    </source>
</evidence>
<dbReference type="InterPro" id="IPR018506">
    <property type="entry name" value="Cyt_B5_heme-BS"/>
</dbReference>
<dbReference type="Proteomes" id="UP000237662">
    <property type="component" value="Unassembled WGS sequence"/>
</dbReference>
<accession>A0A2S6I0V3</accession>
<comment type="caution">
    <text evidence="9">The sequence shown here is derived from an EMBL/GenBank/DDBJ whole genome shotgun (WGS) entry which is preliminary data.</text>
</comment>
<evidence type="ECO:0000259" key="8">
    <source>
        <dbReference type="Pfam" id="PF14322"/>
    </source>
</evidence>
<dbReference type="Gene3D" id="1.25.40.390">
    <property type="match status" value="1"/>
</dbReference>
<dbReference type="SUPFAM" id="SSF48452">
    <property type="entry name" value="TPR-like"/>
    <property type="match status" value="1"/>
</dbReference>
<evidence type="ECO:0000256" key="3">
    <source>
        <dbReference type="ARBA" id="ARBA00022729"/>
    </source>
</evidence>
<dbReference type="GO" id="GO:0020037">
    <property type="term" value="F:heme binding"/>
    <property type="evidence" value="ECO:0007669"/>
    <property type="project" value="InterPro"/>
</dbReference>
<keyword evidence="5" id="KW-0998">Cell outer membrane</keyword>
<feature type="domain" description="SusD-like N-terminal" evidence="8">
    <location>
        <begin position="78"/>
        <end position="224"/>
    </location>
</feature>
<keyword evidence="3 6" id="KW-0732">Signal</keyword>
<comment type="similarity">
    <text evidence="2">Belongs to the SusD family.</text>
</comment>
<dbReference type="Pfam" id="PF14322">
    <property type="entry name" value="SusD-like_3"/>
    <property type="match status" value="1"/>
</dbReference>